<dbReference type="AlphaFoldDB" id="A0A5C8Z7C6"/>
<protein>
    <submittedName>
        <fullName evidence="1">Elongation factor P hydroxylase</fullName>
    </submittedName>
</protein>
<dbReference type="RefSeq" id="WP_147713394.1">
    <property type="nucleotide sequence ID" value="NZ_VKAD01000001.1"/>
</dbReference>
<dbReference type="Proteomes" id="UP000321764">
    <property type="component" value="Unassembled WGS sequence"/>
</dbReference>
<keyword evidence="1" id="KW-0648">Protein biosynthesis</keyword>
<gene>
    <name evidence="1" type="ORF">FME95_05450</name>
</gene>
<sequence length="185" mass="21237">MKHLLAADLWEAGVEHLLQQLNPWLQEHWQTALVASDAEPLYLPADASRPYHEIHFAHGYFNSALHELAHWCVAGEARRQLLDYGYWYAEDGRNADQQQQFEQVEVYPQAIEWHLALACGRTFRVSADNLSLPNYDTLPFAMRVYDKAISLRASGLSARTARLQQKLAEIYQTDLAKIEFVAPSR</sequence>
<evidence type="ECO:0000313" key="2">
    <source>
        <dbReference type="Proteomes" id="UP000321764"/>
    </source>
</evidence>
<accession>A0A5C8Z7C6</accession>
<dbReference type="Pfam" id="PF04315">
    <property type="entry name" value="EpmC"/>
    <property type="match status" value="1"/>
</dbReference>
<keyword evidence="2" id="KW-1185">Reference proteome</keyword>
<dbReference type="GO" id="GO:0003746">
    <property type="term" value="F:translation elongation factor activity"/>
    <property type="evidence" value="ECO:0007669"/>
    <property type="project" value="UniProtKB-KW"/>
</dbReference>
<comment type="caution">
    <text evidence="1">The sequence shown here is derived from an EMBL/GenBank/DDBJ whole genome shotgun (WGS) entry which is preliminary data.</text>
</comment>
<name>A0A5C8Z7C6_9GAMM</name>
<dbReference type="InterPro" id="IPR007411">
    <property type="entry name" value="EpmC"/>
</dbReference>
<proteinExistence type="predicted"/>
<dbReference type="OrthoDB" id="5298591at2"/>
<keyword evidence="1" id="KW-0251">Elongation factor</keyword>
<evidence type="ECO:0000313" key="1">
    <source>
        <dbReference type="EMBL" id="TXR53995.1"/>
    </source>
</evidence>
<reference evidence="1 2" key="1">
    <citation type="submission" date="2019-07" db="EMBL/GenBank/DDBJ databases">
        <title>Reinekea sp. strain SSH23 genome sequencing and assembly.</title>
        <authorList>
            <person name="Kim I."/>
        </authorList>
    </citation>
    <scope>NUCLEOTIDE SEQUENCE [LARGE SCALE GENOMIC DNA]</scope>
    <source>
        <strain evidence="1 2">SSH23</strain>
    </source>
</reference>
<dbReference type="EMBL" id="VKAD01000001">
    <property type="protein sequence ID" value="TXR53995.1"/>
    <property type="molecule type" value="Genomic_DNA"/>
</dbReference>
<organism evidence="1 2">
    <name type="scientific">Reinekea thalattae</name>
    <dbReference type="NCBI Taxonomy" id="2593301"/>
    <lineage>
        <taxon>Bacteria</taxon>
        <taxon>Pseudomonadati</taxon>
        <taxon>Pseudomonadota</taxon>
        <taxon>Gammaproteobacteria</taxon>
        <taxon>Oceanospirillales</taxon>
        <taxon>Saccharospirillaceae</taxon>
        <taxon>Reinekea</taxon>
    </lineage>
</organism>